<dbReference type="Proteomes" id="UP000007962">
    <property type="component" value="Chromosome"/>
</dbReference>
<keyword evidence="4 5" id="KW-0472">Membrane</keyword>
<sequence length="377" mass="38905">MTTQTPTRERTGAGGRRPMSFGAASLLVAEREITTQVRSKSFLISTAITLVIVLGGIIVSSLIGGGPQDDTRVAVVAGTADAVSSVEGIEAVPADDAAAAEELVRSGDVAAALVPDAESELGFTVVALTEAPADVLSALSVTPPVELLEETATNDGIRYLVSLAFGLVFMMSAIGSGSMIAQNTVQEKQTRIVEILLSAVPARALLAGKVLGNSVVAVGQTAAIGAVAALGLVLTGQNELLDLLSAPLVWFVVFFLVGFVLVAAIFAAGASLVSRQEDIGSVMMPAMMLVMIPYFVVVFLNDNPVAMTIASYVPFSAPVAMPVRLFLGEAAWWEPLLSLAVLVVTTLGVVAVAARIYTGSLLRTGPRVSVRAALGRD</sequence>
<evidence type="ECO:0000313" key="8">
    <source>
        <dbReference type="Proteomes" id="UP000007962"/>
    </source>
</evidence>
<accession>C5BZU4</accession>
<dbReference type="eggNOG" id="COG1668">
    <property type="taxonomic scope" value="Bacteria"/>
</dbReference>
<dbReference type="GO" id="GO:0140359">
    <property type="term" value="F:ABC-type transporter activity"/>
    <property type="evidence" value="ECO:0007669"/>
    <property type="project" value="InterPro"/>
</dbReference>
<evidence type="ECO:0000256" key="5">
    <source>
        <dbReference type="SAM" id="Phobius"/>
    </source>
</evidence>
<protein>
    <submittedName>
        <fullName evidence="7">Putative Na+ efflux ABC transporter, permease component</fullName>
    </submittedName>
</protein>
<proteinExistence type="predicted"/>
<dbReference type="PANTHER" id="PTHR43471:SF3">
    <property type="entry name" value="ABC TRANSPORTER PERMEASE PROTEIN NATB"/>
    <property type="match status" value="1"/>
</dbReference>
<dbReference type="RefSeq" id="WP_015883514.1">
    <property type="nucleotide sequence ID" value="NC_012669.1"/>
</dbReference>
<evidence type="ECO:0000313" key="7">
    <source>
        <dbReference type="EMBL" id="ACQ81274.1"/>
    </source>
</evidence>
<feature type="transmembrane region" description="Helical" evidence="5">
    <location>
        <begin position="157"/>
        <end position="180"/>
    </location>
</feature>
<feature type="transmembrane region" description="Helical" evidence="5">
    <location>
        <begin position="217"/>
        <end position="236"/>
    </location>
</feature>
<keyword evidence="3 5" id="KW-1133">Transmembrane helix</keyword>
<keyword evidence="8" id="KW-1185">Reference proteome</keyword>
<evidence type="ECO:0000256" key="3">
    <source>
        <dbReference type="ARBA" id="ARBA00022989"/>
    </source>
</evidence>
<feature type="transmembrane region" description="Helical" evidence="5">
    <location>
        <begin position="41"/>
        <end position="63"/>
    </location>
</feature>
<dbReference type="AlphaFoldDB" id="C5BZU4"/>
<feature type="transmembrane region" description="Helical" evidence="5">
    <location>
        <begin position="312"/>
        <end position="333"/>
    </location>
</feature>
<comment type="subcellular location">
    <subcellularLocation>
        <location evidence="1">Membrane</location>
        <topology evidence="1">Multi-pass membrane protein</topology>
    </subcellularLocation>
</comment>
<evidence type="ECO:0000256" key="4">
    <source>
        <dbReference type="ARBA" id="ARBA00023136"/>
    </source>
</evidence>
<dbReference type="KEGG" id="bcv:Bcav_3030"/>
<dbReference type="HOGENOM" id="CLU_046841_3_1_11"/>
<evidence type="ECO:0000256" key="1">
    <source>
        <dbReference type="ARBA" id="ARBA00004141"/>
    </source>
</evidence>
<dbReference type="GO" id="GO:0016020">
    <property type="term" value="C:membrane"/>
    <property type="evidence" value="ECO:0007669"/>
    <property type="project" value="UniProtKB-SubCell"/>
</dbReference>
<dbReference type="EMBL" id="CP001618">
    <property type="protein sequence ID" value="ACQ81274.1"/>
    <property type="molecule type" value="Genomic_DNA"/>
</dbReference>
<feature type="transmembrane region" description="Helical" evidence="5">
    <location>
        <begin position="279"/>
        <end position="300"/>
    </location>
</feature>
<keyword evidence="2 5" id="KW-0812">Transmembrane</keyword>
<dbReference type="PANTHER" id="PTHR43471">
    <property type="entry name" value="ABC TRANSPORTER PERMEASE"/>
    <property type="match status" value="1"/>
</dbReference>
<gene>
    <name evidence="7" type="ordered locus">Bcav_3030</name>
</gene>
<feature type="transmembrane region" description="Helical" evidence="5">
    <location>
        <begin position="339"/>
        <end position="357"/>
    </location>
</feature>
<reference evidence="7 8" key="1">
    <citation type="journal article" date="2009" name="Stand. Genomic Sci.">
        <title>Complete genome sequence of Beutenbergia cavernae type strain (HKI 0122).</title>
        <authorList>
            <person name="Land M."/>
            <person name="Pukall R."/>
            <person name="Abt B."/>
            <person name="Goker M."/>
            <person name="Rohde M."/>
            <person name="Glavina Del Rio T."/>
            <person name="Tice H."/>
            <person name="Copeland A."/>
            <person name="Cheng J.F."/>
            <person name="Lucas S."/>
            <person name="Chen F."/>
            <person name="Nolan M."/>
            <person name="Bruce D."/>
            <person name="Goodwin L."/>
            <person name="Pitluck S."/>
            <person name="Ivanova N."/>
            <person name="Mavromatis K."/>
            <person name="Ovchinnikova G."/>
            <person name="Pati A."/>
            <person name="Chen A."/>
            <person name="Palaniappan K."/>
            <person name="Hauser L."/>
            <person name="Chang Y.J."/>
            <person name="Jefferies C.C."/>
            <person name="Saunders E."/>
            <person name="Brettin T."/>
            <person name="Detter J.C."/>
            <person name="Han C."/>
            <person name="Chain P."/>
            <person name="Bristow J."/>
            <person name="Eisen J.A."/>
            <person name="Markowitz V."/>
            <person name="Hugenholtz P."/>
            <person name="Kyrpides N.C."/>
            <person name="Klenk H.P."/>
            <person name="Lapidus A."/>
        </authorList>
    </citation>
    <scope>NUCLEOTIDE SEQUENCE [LARGE SCALE GENOMIC DNA]</scope>
    <source>
        <strain evidence="8">ATCC BAA-8 / DSM 12333 / NBRC 16432</strain>
    </source>
</reference>
<organism evidence="7 8">
    <name type="scientific">Beutenbergia cavernae (strain ATCC BAA-8 / DSM 12333 / CCUG 43141 / JCM 11478 / NBRC 16432 / NCIMB 13614 / HKI 0122)</name>
    <dbReference type="NCBI Taxonomy" id="471853"/>
    <lineage>
        <taxon>Bacteria</taxon>
        <taxon>Bacillati</taxon>
        <taxon>Actinomycetota</taxon>
        <taxon>Actinomycetes</taxon>
        <taxon>Micrococcales</taxon>
        <taxon>Beutenbergiaceae</taxon>
        <taxon>Beutenbergia</taxon>
    </lineage>
</organism>
<dbReference type="Pfam" id="PF12698">
    <property type="entry name" value="ABC2_membrane_3"/>
    <property type="match status" value="1"/>
</dbReference>
<evidence type="ECO:0000256" key="2">
    <source>
        <dbReference type="ARBA" id="ARBA00022692"/>
    </source>
</evidence>
<dbReference type="OrthoDB" id="3268959at2"/>
<feature type="domain" description="ABC-2 type transporter transmembrane" evidence="6">
    <location>
        <begin position="40"/>
        <end position="354"/>
    </location>
</feature>
<dbReference type="InterPro" id="IPR013525">
    <property type="entry name" value="ABC2_TM"/>
</dbReference>
<name>C5BZU4_BEUC1</name>
<dbReference type="STRING" id="471853.Bcav_3030"/>
<evidence type="ECO:0000259" key="6">
    <source>
        <dbReference type="Pfam" id="PF12698"/>
    </source>
</evidence>
<feature type="transmembrane region" description="Helical" evidence="5">
    <location>
        <begin position="248"/>
        <end position="273"/>
    </location>
</feature>